<keyword evidence="5" id="KW-0496">Mitochondrion</keyword>
<dbReference type="Proteomes" id="UP001218188">
    <property type="component" value="Unassembled WGS sequence"/>
</dbReference>
<dbReference type="EMBL" id="JARJCM010000033">
    <property type="protein sequence ID" value="KAJ7038257.1"/>
    <property type="molecule type" value="Genomic_DNA"/>
</dbReference>
<evidence type="ECO:0000256" key="4">
    <source>
        <dbReference type="ARBA" id="ARBA00022989"/>
    </source>
</evidence>
<comment type="subcellular location">
    <subcellularLocation>
        <location evidence="1">Mitochondrion inner membrane</location>
        <topology evidence="1">Multi-pass membrane protein</topology>
    </subcellularLocation>
</comment>
<reference evidence="7" key="1">
    <citation type="submission" date="2023-03" db="EMBL/GenBank/DDBJ databases">
        <title>Massive genome expansion in bonnet fungi (Mycena s.s.) driven by repeated elements and novel gene families across ecological guilds.</title>
        <authorList>
            <consortium name="Lawrence Berkeley National Laboratory"/>
            <person name="Harder C.B."/>
            <person name="Miyauchi S."/>
            <person name="Viragh M."/>
            <person name="Kuo A."/>
            <person name="Thoen E."/>
            <person name="Andreopoulos B."/>
            <person name="Lu D."/>
            <person name="Skrede I."/>
            <person name="Drula E."/>
            <person name="Henrissat B."/>
            <person name="Morin E."/>
            <person name="Kohler A."/>
            <person name="Barry K."/>
            <person name="LaButti K."/>
            <person name="Morin E."/>
            <person name="Salamov A."/>
            <person name="Lipzen A."/>
            <person name="Mereny Z."/>
            <person name="Hegedus B."/>
            <person name="Baldrian P."/>
            <person name="Stursova M."/>
            <person name="Weitz H."/>
            <person name="Taylor A."/>
            <person name="Grigoriev I.V."/>
            <person name="Nagy L.G."/>
            <person name="Martin F."/>
            <person name="Kauserud H."/>
        </authorList>
    </citation>
    <scope>NUCLEOTIDE SEQUENCE</scope>
    <source>
        <strain evidence="7">CBHHK200</strain>
    </source>
</reference>
<proteinExistence type="predicted"/>
<dbReference type="PANTHER" id="PTHR21382:SF1">
    <property type="entry name" value="NADH DEHYDROGENASE [UBIQUINONE] 1 ALPHA SUBCOMPLEX SUBUNIT 11"/>
    <property type="match status" value="1"/>
</dbReference>
<sequence>MSEGDPATQLKQLIVNVFKRKPEPVTSTSSSYQQKSTLQNAFRLGFQSAVAGAVAASLRNALRGRNAGFVGPIGLFAAVGATFGATESVVANIRRADDEVNAASGACAAGFLLGISAGSFPMAVGTCTAMSGVAYMYKYTNGKLPPRSARTPQAEKEKSFFKPTAVVEAIKHE</sequence>
<evidence type="ECO:0000256" key="1">
    <source>
        <dbReference type="ARBA" id="ARBA00004448"/>
    </source>
</evidence>
<dbReference type="AlphaFoldDB" id="A0AAD6X6B9"/>
<keyword evidence="3" id="KW-0999">Mitochondrion inner membrane</keyword>
<organism evidence="7 8">
    <name type="scientific">Mycena alexandri</name>
    <dbReference type="NCBI Taxonomy" id="1745969"/>
    <lineage>
        <taxon>Eukaryota</taxon>
        <taxon>Fungi</taxon>
        <taxon>Dikarya</taxon>
        <taxon>Basidiomycota</taxon>
        <taxon>Agaricomycotina</taxon>
        <taxon>Agaricomycetes</taxon>
        <taxon>Agaricomycetidae</taxon>
        <taxon>Agaricales</taxon>
        <taxon>Marasmiineae</taxon>
        <taxon>Mycenaceae</taxon>
        <taxon>Mycena</taxon>
    </lineage>
</organism>
<dbReference type="GO" id="GO:0006120">
    <property type="term" value="P:mitochondrial electron transport, NADH to ubiquinone"/>
    <property type="evidence" value="ECO:0007669"/>
    <property type="project" value="InterPro"/>
</dbReference>
<protein>
    <recommendedName>
        <fullName evidence="9">NADH dehydrogenase [ubiquinone] 1 alpha subcomplex subunit 11</fullName>
    </recommendedName>
</protein>
<dbReference type="GO" id="GO:0045271">
    <property type="term" value="C:respiratory chain complex I"/>
    <property type="evidence" value="ECO:0007669"/>
    <property type="project" value="InterPro"/>
</dbReference>
<evidence type="ECO:0000256" key="6">
    <source>
        <dbReference type="ARBA" id="ARBA00023136"/>
    </source>
</evidence>
<evidence type="ECO:0000256" key="5">
    <source>
        <dbReference type="ARBA" id="ARBA00023128"/>
    </source>
</evidence>
<dbReference type="InterPro" id="IPR039205">
    <property type="entry name" value="NDUFA11"/>
</dbReference>
<keyword evidence="2" id="KW-0812">Transmembrane</keyword>
<accession>A0AAD6X6B9</accession>
<name>A0AAD6X6B9_9AGAR</name>
<keyword evidence="6" id="KW-0472">Membrane</keyword>
<keyword evidence="4" id="KW-1133">Transmembrane helix</keyword>
<dbReference type="GO" id="GO:0005743">
    <property type="term" value="C:mitochondrial inner membrane"/>
    <property type="evidence" value="ECO:0007669"/>
    <property type="project" value="UniProtKB-SubCell"/>
</dbReference>
<evidence type="ECO:0008006" key="9">
    <source>
        <dbReference type="Google" id="ProtNLM"/>
    </source>
</evidence>
<evidence type="ECO:0000313" key="8">
    <source>
        <dbReference type="Proteomes" id="UP001218188"/>
    </source>
</evidence>
<gene>
    <name evidence="7" type="ORF">C8F04DRAFT_1090064</name>
</gene>
<dbReference type="PANTHER" id="PTHR21382">
    <property type="entry name" value="NADH-UBIQUINONE OXIDOREDUCTASE SUBUNIT"/>
    <property type="match status" value="1"/>
</dbReference>
<keyword evidence="8" id="KW-1185">Reference proteome</keyword>
<evidence type="ECO:0000313" key="7">
    <source>
        <dbReference type="EMBL" id="KAJ7038257.1"/>
    </source>
</evidence>
<evidence type="ECO:0000256" key="3">
    <source>
        <dbReference type="ARBA" id="ARBA00022792"/>
    </source>
</evidence>
<evidence type="ECO:0000256" key="2">
    <source>
        <dbReference type="ARBA" id="ARBA00022692"/>
    </source>
</evidence>
<comment type="caution">
    <text evidence="7">The sequence shown here is derived from an EMBL/GenBank/DDBJ whole genome shotgun (WGS) entry which is preliminary data.</text>
</comment>